<reference evidence="1 2" key="1">
    <citation type="submission" date="2020-08" db="EMBL/GenBank/DDBJ databases">
        <title>Genomic Encyclopedia of Type Strains, Phase IV (KMG-IV): sequencing the most valuable type-strain genomes for metagenomic binning, comparative biology and taxonomic classification.</title>
        <authorList>
            <person name="Goeker M."/>
        </authorList>
    </citation>
    <scope>NUCLEOTIDE SEQUENCE [LARGE SCALE GENOMIC DNA]</scope>
    <source>
        <strain evidence="1 2">DSM 103377</strain>
    </source>
</reference>
<protein>
    <submittedName>
        <fullName evidence="1">Uncharacterized protein</fullName>
    </submittedName>
</protein>
<organism evidence="1 2">
    <name type="scientific">Rubricella aquisinus</name>
    <dbReference type="NCBI Taxonomy" id="2028108"/>
    <lineage>
        <taxon>Bacteria</taxon>
        <taxon>Pseudomonadati</taxon>
        <taxon>Pseudomonadota</taxon>
        <taxon>Alphaproteobacteria</taxon>
        <taxon>Rhodobacterales</taxon>
        <taxon>Paracoccaceae</taxon>
        <taxon>Rubricella</taxon>
    </lineage>
</organism>
<gene>
    <name evidence="1" type="ORF">FHS89_001057</name>
</gene>
<keyword evidence="2" id="KW-1185">Reference proteome</keyword>
<name>A0A840X2Z6_9RHOB</name>
<dbReference type="EMBL" id="JACIJS010000003">
    <property type="protein sequence ID" value="MBB5515047.1"/>
    <property type="molecule type" value="Genomic_DNA"/>
</dbReference>
<dbReference type="AlphaFoldDB" id="A0A840X2Z6"/>
<sequence>MWEGAQQMGAVVSNPTHHPSILQNTFPKMKMWTCADRPDMTNHIKPKSTRGETPV</sequence>
<dbReference type="Proteomes" id="UP000553766">
    <property type="component" value="Unassembled WGS sequence"/>
</dbReference>
<comment type="caution">
    <text evidence="1">The sequence shown here is derived from an EMBL/GenBank/DDBJ whole genome shotgun (WGS) entry which is preliminary data.</text>
</comment>
<accession>A0A840X2Z6</accession>
<evidence type="ECO:0000313" key="2">
    <source>
        <dbReference type="Proteomes" id="UP000553766"/>
    </source>
</evidence>
<evidence type="ECO:0000313" key="1">
    <source>
        <dbReference type="EMBL" id="MBB5515047.1"/>
    </source>
</evidence>
<proteinExistence type="predicted"/>